<evidence type="ECO:0000256" key="1">
    <source>
        <dbReference type="SAM" id="MobiDB-lite"/>
    </source>
</evidence>
<gene>
    <name evidence="2" type="ORF">CALCODRAFT_164226</name>
</gene>
<feature type="region of interest" description="Disordered" evidence="1">
    <location>
        <begin position="226"/>
        <end position="253"/>
    </location>
</feature>
<dbReference type="InterPro" id="IPR050656">
    <property type="entry name" value="PINX1"/>
</dbReference>
<dbReference type="PANTHER" id="PTHR23149">
    <property type="entry name" value="G PATCH DOMAIN CONTAINING PROTEIN"/>
    <property type="match status" value="1"/>
</dbReference>
<evidence type="ECO:0000313" key="3">
    <source>
        <dbReference type="Proteomes" id="UP000076842"/>
    </source>
</evidence>
<evidence type="ECO:0000313" key="2">
    <source>
        <dbReference type="EMBL" id="KZT50866.1"/>
    </source>
</evidence>
<feature type="region of interest" description="Disordered" evidence="1">
    <location>
        <begin position="281"/>
        <end position="306"/>
    </location>
</feature>
<dbReference type="OrthoDB" id="3366546at2759"/>
<name>A0A165CIN5_9BASI</name>
<evidence type="ECO:0008006" key="4">
    <source>
        <dbReference type="Google" id="ProtNLM"/>
    </source>
</evidence>
<dbReference type="EMBL" id="KV424139">
    <property type="protein sequence ID" value="KZT50866.1"/>
    <property type="molecule type" value="Genomic_DNA"/>
</dbReference>
<dbReference type="InParanoid" id="A0A165CIN5"/>
<feature type="compositionally biased region" description="Polar residues" evidence="1">
    <location>
        <begin position="112"/>
        <end position="126"/>
    </location>
</feature>
<proteinExistence type="predicted"/>
<feature type="region of interest" description="Disordered" evidence="1">
    <location>
        <begin position="69"/>
        <end position="136"/>
    </location>
</feature>
<reference evidence="2 3" key="1">
    <citation type="journal article" date="2016" name="Mol. Biol. Evol.">
        <title>Comparative Genomics of Early-Diverging Mushroom-Forming Fungi Provides Insights into the Origins of Lignocellulose Decay Capabilities.</title>
        <authorList>
            <person name="Nagy L.G."/>
            <person name="Riley R."/>
            <person name="Tritt A."/>
            <person name="Adam C."/>
            <person name="Daum C."/>
            <person name="Floudas D."/>
            <person name="Sun H."/>
            <person name="Yadav J.S."/>
            <person name="Pangilinan J."/>
            <person name="Larsson K.H."/>
            <person name="Matsuura K."/>
            <person name="Barry K."/>
            <person name="Labutti K."/>
            <person name="Kuo R."/>
            <person name="Ohm R.A."/>
            <person name="Bhattacharya S.S."/>
            <person name="Shirouzu T."/>
            <person name="Yoshinaga Y."/>
            <person name="Martin F.M."/>
            <person name="Grigoriev I.V."/>
            <person name="Hibbett D.S."/>
        </authorList>
    </citation>
    <scope>NUCLEOTIDE SEQUENCE [LARGE SCALE GENOMIC DNA]</scope>
    <source>
        <strain evidence="2 3">HHB12733</strain>
    </source>
</reference>
<feature type="region of interest" description="Disordered" evidence="1">
    <location>
        <begin position="1"/>
        <end position="44"/>
    </location>
</feature>
<organism evidence="2 3">
    <name type="scientific">Calocera cornea HHB12733</name>
    <dbReference type="NCBI Taxonomy" id="1353952"/>
    <lineage>
        <taxon>Eukaryota</taxon>
        <taxon>Fungi</taxon>
        <taxon>Dikarya</taxon>
        <taxon>Basidiomycota</taxon>
        <taxon>Agaricomycotina</taxon>
        <taxon>Dacrymycetes</taxon>
        <taxon>Dacrymycetales</taxon>
        <taxon>Dacrymycetaceae</taxon>
        <taxon>Calocera</taxon>
    </lineage>
</organism>
<dbReference type="STRING" id="1353952.A0A165CIN5"/>
<feature type="compositionally biased region" description="Basic residues" evidence="1">
    <location>
        <begin position="240"/>
        <end position="252"/>
    </location>
</feature>
<dbReference type="AlphaFoldDB" id="A0A165CIN5"/>
<dbReference type="Proteomes" id="UP000076842">
    <property type="component" value="Unassembled WGS sequence"/>
</dbReference>
<sequence length="306" mass="32754">MPLDSHHHLSRLGWQGKGTALREGGLSRPLNVSQKKNLSGVGKDRDEAFPFWDHVFTAAAKSIVIRVPKGADSSGSDSESETPTPAPTPLARTSTGIISNRRPHGGTPALSGASTPTPAVSGTQTPDGAAASAGGSGGLRAKISLLALAKQQAAKSQLYSRFFRGPVLRMEEEEDVREDVWAQEAQGELEVERMADGKDEGEGEVVDSVLLERKVIMTLKKKRKHSADENVAELAEKERKREKKRRRMKKEARRAAEAAAAVAVSAESILASSVASVVDVGVPPVAAEGERKDKKSRKKRKEAKSA</sequence>
<protein>
    <recommendedName>
        <fullName evidence="4">G-patch domain-containing protein</fullName>
    </recommendedName>
</protein>
<feature type="compositionally biased region" description="Low complexity" evidence="1">
    <location>
        <begin position="70"/>
        <end position="95"/>
    </location>
</feature>
<dbReference type="PANTHER" id="PTHR23149:SF32">
    <property type="entry name" value="G-PATCH DOMAIN-CONTAINING PROTEIN"/>
    <property type="match status" value="1"/>
</dbReference>
<accession>A0A165CIN5</accession>
<keyword evidence="3" id="KW-1185">Reference proteome</keyword>
<feature type="compositionally biased region" description="Basic residues" evidence="1">
    <location>
        <begin position="294"/>
        <end position="306"/>
    </location>
</feature>